<evidence type="ECO:0000313" key="2">
    <source>
        <dbReference type="Proteomes" id="UP001596244"/>
    </source>
</evidence>
<accession>A0ABW1QG09</accession>
<gene>
    <name evidence="1" type="ORF">ACFPUZ_13185</name>
</gene>
<protein>
    <submittedName>
        <fullName evidence="1">Uncharacterized protein</fullName>
    </submittedName>
</protein>
<evidence type="ECO:0000313" key="1">
    <source>
        <dbReference type="EMBL" id="MFC6147749.1"/>
    </source>
</evidence>
<dbReference type="RefSeq" id="WP_377002396.1">
    <property type="nucleotide sequence ID" value="NZ_JBHSQE010000010.1"/>
</dbReference>
<organism evidence="1 2">
    <name type="scientific">Corynebacterium nasicanis</name>
    <dbReference type="NCBI Taxonomy" id="1448267"/>
    <lineage>
        <taxon>Bacteria</taxon>
        <taxon>Bacillati</taxon>
        <taxon>Actinomycetota</taxon>
        <taxon>Actinomycetes</taxon>
        <taxon>Mycobacteriales</taxon>
        <taxon>Corynebacteriaceae</taxon>
        <taxon>Corynebacterium</taxon>
    </lineage>
</organism>
<sequence length="54" mass="6009">MSIDRQWDSYLEGRGIIPEAAVVPDHACQLFAEEASALEEARELVHRLLQGTGE</sequence>
<name>A0ABW1QG09_9CORY</name>
<reference evidence="2" key="1">
    <citation type="journal article" date="2019" name="Int. J. Syst. Evol. Microbiol.">
        <title>The Global Catalogue of Microorganisms (GCM) 10K type strain sequencing project: providing services to taxonomists for standard genome sequencing and annotation.</title>
        <authorList>
            <consortium name="The Broad Institute Genomics Platform"/>
            <consortium name="The Broad Institute Genome Sequencing Center for Infectious Disease"/>
            <person name="Wu L."/>
            <person name="Ma J."/>
        </authorList>
    </citation>
    <scope>NUCLEOTIDE SEQUENCE [LARGE SCALE GENOMIC DNA]</scope>
    <source>
        <strain evidence="2">CCUG 51943</strain>
    </source>
</reference>
<proteinExistence type="predicted"/>
<keyword evidence="2" id="KW-1185">Reference proteome</keyword>
<dbReference type="EMBL" id="JBHSQE010000010">
    <property type="protein sequence ID" value="MFC6147749.1"/>
    <property type="molecule type" value="Genomic_DNA"/>
</dbReference>
<dbReference type="Proteomes" id="UP001596244">
    <property type="component" value="Unassembled WGS sequence"/>
</dbReference>
<comment type="caution">
    <text evidence="1">The sequence shown here is derived from an EMBL/GenBank/DDBJ whole genome shotgun (WGS) entry which is preliminary data.</text>
</comment>